<dbReference type="Proteomes" id="UP000277457">
    <property type="component" value="Unassembled WGS sequence"/>
</dbReference>
<dbReference type="InterPro" id="IPR029056">
    <property type="entry name" value="Ribokinase-like"/>
</dbReference>
<organism evidence="1 2">
    <name type="scientific">Aerophobetes bacterium</name>
    <dbReference type="NCBI Taxonomy" id="2030807"/>
    <lineage>
        <taxon>Bacteria</taxon>
        <taxon>Candidatus Aerophobota</taxon>
    </lineage>
</organism>
<comment type="caution">
    <text evidence="1">The sequence shown here is derived from an EMBL/GenBank/DDBJ whole genome shotgun (WGS) entry which is preliminary data.</text>
</comment>
<reference evidence="1 2" key="1">
    <citation type="submission" date="2018-06" db="EMBL/GenBank/DDBJ databases">
        <title>Extensive metabolic versatility and redundancy in microbially diverse, dynamic hydrothermal sediments.</title>
        <authorList>
            <person name="Dombrowski N."/>
            <person name="Teske A."/>
            <person name="Baker B.J."/>
        </authorList>
    </citation>
    <scope>NUCLEOTIDE SEQUENCE [LARGE SCALE GENOMIC DNA]</scope>
    <source>
        <strain evidence="1">B7_G13</strain>
    </source>
</reference>
<dbReference type="Gene3D" id="3.40.1190.20">
    <property type="match status" value="1"/>
</dbReference>
<keyword evidence="1" id="KW-0808">Transferase</keyword>
<dbReference type="SUPFAM" id="SSF53613">
    <property type="entry name" value="Ribokinase-like"/>
    <property type="match status" value="1"/>
</dbReference>
<dbReference type="AlphaFoldDB" id="A0A662D0Y9"/>
<sequence length="296" mass="32921">MTSYEFDVVLVGDFAKDEDIVDGRRRNLLGGAVYYGAFPLKLIGINVAVVTKLARKDFPELSVFKRAGIPVFVREAPQTTGIKNVYFTEDPDRRQSYPLGFAGSFSERDFPNVHAKIIHIGALIKGEIPLRMIEKLSQKADLSLDVQGFVRVEEGDQLILRDWSEKRIALPYIKYLKADAVEAKVLTGTSDLPTAAKSLANMGPSEVLITHKRGVVLFAKGRFYQAPFRPKSLRGRSGRGDTCISTYIAKRLTSPPYKALCFAAALTTLKLEKEGPFRGKPKDVEILSRKFEMSSS</sequence>
<keyword evidence="1" id="KW-0418">Kinase</keyword>
<gene>
    <name evidence="1" type="ORF">DRZ78_01615</name>
</gene>
<name>A0A662D0Y9_UNCAE</name>
<dbReference type="EMBL" id="QMPY01000042">
    <property type="protein sequence ID" value="RLE08154.1"/>
    <property type="molecule type" value="Genomic_DNA"/>
</dbReference>
<evidence type="ECO:0000313" key="1">
    <source>
        <dbReference type="EMBL" id="RLE08154.1"/>
    </source>
</evidence>
<protein>
    <submittedName>
        <fullName evidence="1">Carbohydrate kinase</fullName>
    </submittedName>
</protein>
<proteinExistence type="predicted"/>
<evidence type="ECO:0000313" key="2">
    <source>
        <dbReference type="Proteomes" id="UP000277457"/>
    </source>
</evidence>
<accession>A0A662D0Y9</accession>
<dbReference type="GO" id="GO:0016301">
    <property type="term" value="F:kinase activity"/>
    <property type="evidence" value="ECO:0007669"/>
    <property type="project" value="UniProtKB-KW"/>
</dbReference>